<feature type="signal peptide" evidence="1">
    <location>
        <begin position="1"/>
        <end position="19"/>
    </location>
</feature>
<organism evidence="2 3">
    <name type="scientific">Sipha flava</name>
    <name type="common">yellow sugarcane aphid</name>
    <dbReference type="NCBI Taxonomy" id="143950"/>
    <lineage>
        <taxon>Eukaryota</taxon>
        <taxon>Metazoa</taxon>
        <taxon>Ecdysozoa</taxon>
        <taxon>Arthropoda</taxon>
        <taxon>Hexapoda</taxon>
        <taxon>Insecta</taxon>
        <taxon>Pterygota</taxon>
        <taxon>Neoptera</taxon>
        <taxon>Paraneoptera</taxon>
        <taxon>Hemiptera</taxon>
        <taxon>Sternorrhyncha</taxon>
        <taxon>Aphidomorpha</taxon>
        <taxon>Aphidoidea</taxon>
        <taxon>Aphididae</taxon>
        <taxon>Sipha</taxon>
    </lineage>
</organism>
<dbReference type="RefSeq" id="XP_025424494.1">
    <property type="nucleotide sequence ID" value="XM_025568709.1"/>
</dbReference>
<protein>
    <submittedName>
        <fullName evidence="3">Uncharacterized protein LOC112693584 isoform X1</fullName>
    </submittedName>
</protein>
<gene>
    <name evidence="3" type="primary">LOC112693584</name>
</gene>
<keyword evidence="1" id="KW-0732">Signal</keyword>
<evidence type="ECO:0000313" key="2">
    <source>
        <dbReference type="Proteomes" id="UP000694846"/>
    </source>
</evidence>
<accession>A0A8B8GMK6</accession>
<dbReference type="OrthoDB" id="6590243at2759"/>
<dbReference type="GeneID" id="112693584"/>
<feature type="chain" id="PRO_5034436544" evidence="1">
    <location>
        <begin position="20"/>
        <end position="111"/>
    </location>
</feature>
<evidence type="ECO:0000256" key="1">
    <source>
        <dbReference type="SAM" id="SignalP"/>
    </source>
</evidence>
<sequence length="111" mass="13089">MKHISFVVVYIIIFGLSSSNFLDCHLQDTAYREIKRFFPLEWKRASNLGGKLMCQLDSRNCRGFFVGKKFVGHAMLDDNYSKIRKNSKMQQAIIKYETVPYGSNNYEKWNY</sequence>
<dbReference type="AlphaFoldDB" id="A0A8B8GMK6"/>
<keyword evidence="2" id="KW-1185">Reference proteome</keyword>
<proteinExistence type="predicted"/>
<name>A0A8B8GMK6_9HEMI</name>
<dbReference type="Proteomes" id="UP000694846">
    <property type="component" value="Unplaced"/>
</dbReference>
<evidence type="ECO:0000313" key="3">
    <source>
        <dbReference type="RefSeq" id="XP_025424494.1"/>
    </source>
</evidence>
<reference evidence="3" key="1">
    <citation type="submission" date="2025-08" db="UniProtKB">
        <authorList>
            <consortium name="RefSeq"/>
        </authorList>
    </citation>
    <scope>IDENTIFICATION</scope>
    <source>
        <tissue evidence="3">Whole body</tissue>
    </source>
</reference>